<dbReference type="PANTHER" id="PTHR42786">
    <property type="entry name" value="TRNA/RRNA METHYLTRANSFERASE"/>
    <property type="match status" value="1"/>
</dbReference>
<dbReference type="Gene3D" id="1.10.8.590">
    <property type="match status" value="1"/>
</dbReference>
<evidence type="ECO:0000256" key="4">
    <source>
        <dbReference type="ARBA" id="ARBA00022691"/>
    </source>
</evidence>
<evidence type="ECO:0000259" key="6">
    <source>
        <dbReference type="Pfam" id="PF00588"/>
    </source>
</evidence>
<name>A0ABU9DAX3_9PROT</name>
<keyword evidence="2 5" id="KW-0489">Methyltransferase</keyword>
<accession>A0ABU9DAX3</accession>
<keyword evidence="4 5" id="KW-0949">S-adenosyl-L-methionine</keyword>
<organism evidence="7 8">
    <name type="scientific">Thermithiobacillus plumbiphilus</name>
    <dbReference type="NCBI Taxonomy" id="1729899"/>
    <lineage>
        <taxon>Bacteria</taxon>
        <taxon>Pseudomonadati</taxon>
        <taxon>Pseudomonadota</taxon>
        <taxon>Acidithiobacillia</taxon>
        <taxon>Acidithiobacillales</taxon>
        <taxon>Thermithiobacillaceae</taxon>
        <taxon>Thermithiobacillus</taxon>
    </lineage>
</organism>
<sequence length="246" mass="27425">MFDDINIVLVETSHPGNIGSVARAMKNMGLRRLTLVSPRYFPHAEATALASGADDLLEHARVVDSLVEAIADCRFVIGTSARERRADWPVFEVREAALKVVEESQRGACAVVFGRERTGLSNDELDRCHALMQIPTDTAYSSLNLAQAVQVVAYELWMAGRVPVSRPESAQARATLAETEYFYGHLERLLIDSGFLNAQAPKPLMRRIRRMFDRAELQSHEVNILRGILTALEHSPPTQDKSRNQS</sequence>
<dbReference type="EC" id="2.1.1.200" evidence="5"/>
<dbReference type="InterPro" id="IPR029026">
    <property type="entry name" value="tRNA_m1G_MTases_N"/>
</dbReference>
<dbReference type="RefSeq" id="WP_341371725.1">
    <property type="nucleotide sequence ID" value="NZ_JBBPCO010000014.1"/>
</dbReference>
<keyword evidence="8" id="KW-1185">Reference proteome</keyword>
<comment type="catalytic activity">
    <reaction evidence="5">
        <text>uridine(32) in tRNA + S-adenosyl-L-methionine = 2'-O-methyluridine(32) in tRNA + S-adenosyl-L-homocysteine + H(+)</text>
        <dbReference type="Rhea" id="RHEA:42936"/>
        <dbReference type="Rhea" id="RHEA-COMP:10107"/>
        <dbReference type="Rhea" id="RHEA-COMP:10290"/>
        <dbReference type="ChEBI" id="CHEBI:15378"/>
        <dbReference type="ChEBI" id="CHEBI:57856"/>
        <dbReference type="ChEBI" id="CHEBI:59789"/>
        <dbReference type="ChEBI" id="CHEBI:65315"/>
        <dbReference type="ChEBI" id="CHEBI:74478"/>
        <dbReference type="EC" id="2.1.1.200"/>
    </reaction>
</comment>
<evidence type="ECO:0000256" key="3">
    <source>
        <dbReference type="ARBA" id="ARBA00022679"/>
    </source>
</evidence>
<dbReference type="SUPFAM" id="SSF75217">
    <property type="entry name" value="alpha/beta knot"/>
    <property type="match status" value="1"/>
</dbReference>
<dbReference type="Proteomes" id="UP001446205">
    <property type="component" value="Unassembled WGS sequence"/>
</dbReference>
<dbReference type="InterPro" id="IPR029028">
    <property type="entry name" value="Alpha/beta_knot_MTases"/>
</dbReference>
<protein>
    <recommendedName>
        <fullName evidence="5">tRNA (cytidine/uridine-2'-O-)-methyltransferase TrmJ</fullName>
        <ecNumber evidence="5">2.1.1.200</ecNumber>
    </recommendedName>
    <alternativeName>
        <fullName evidence="5">tRNA (cytidine(32)/uridine(32)-2'-O)-methyltransferase</fullName>
    </alternativeName>
    <alternativeName>
        <fullName evidence="5">tRNA Cm32/Um32 methyltransferase</fullName>
    </alternativeName>
</protein>
<evidence type="ECO:0000256" key="1">
    <source>
        <dbReference type="ARBA" id="ARBA00007228"/>
    </source>
</evidence>
<proteinExistence type="inferred from homology"/>
<evidence type="ECO:0000313" key="8">
    <source>
        <dbReference type="Proteomes" id="UP001446205"/>
    </source>
</evidence>
<comment type="caution">
    <text evidence="7">The sequence shown here is derived from an EMBL/GenBank/DDBJ whole genome shotgun (WGS) entry which is preliminary data.</text>
</comment>
<gene>
    <name evidence="5" type="primary">trmJ</name>
    <name evidence="7" type="ORF">WOB96_13005</name>
</gene>
<evidence type="ECO:0000256" key="2">
    <source>
        <dbReference type="ARBA" id="ARBA00022603"/>
    </source>
</evidence>
<dbReference type="PIRSF" id="PIRSF004808">
    <property type="entry name" value="LasT"/>
    <property type="match status" value="1"/>
</dbReference>
<dbReference type="InterPro" id="IPR001537">
    <property type="entry name" value="SpoU_MeTrfase"/>
</dbReference>
<dbReference type="NCBIfam" id="TIGR00050">
    <property type="entry name" value="rRNA_methyl_1"/>
    <property type="match status" value="1"/>
</dbReference>
<comment type="similarity">
    <text evidence="1">Belongs to the class IV-like SAM-binding methyltransferase superfamily. RNA methyltransferase TrmH family.</text>
</comment>
<comment type="catalytic activity">
    <reaction evidence="5">
        <text>cytidine(32) in tRNA + S-adenosyl-L-methionine = 2'-O-methylcytidine(32) in tRNA + S-adenosyl-L-homocysteine + H(+)</text>
        <dbReference type="Rhea" id="RHEA:42932"/>
        <dbReference type="Rhea" id="RHEA-COMP:10288"/>
        <dbReference type="Rhea" id="RHEA-COMP:10289"/>
        <dbReference type="ChEBI" id="CHEBI:15378"/>
        <dbReference type="ChEBI" id="CHEBI:57856"/>
        <dbReference type="ChEBI" id="CHEBI:59789"/>
        <dbReference type="ChEBI" id="CHEBI:74495"/>
        <dbReference type="ChEBI" id="CHEBI:82748"/>
        <dbReference type="EC" id="2.1.1.200"/>
    </reaction>
</comment>
<comment type="subcellular location">
    <subcellularLocation>
        <location evidence="5">Cytoplasm</location>
    </subcellularLocation>
</comment>
<dbReference type="EMBL" id="JBBPCO010000014">
    <property type="protein sequence ID" value="MEK8090670.1"/>
    <property type="molecule type" value="Genomic_DNA"/>
</dbReference>
<feature type="domain" description="tRNA/rRNA methyltransferase SpoU type" evidence="6">
    <location>
        <begin position="5"/>
        <end position="154"/>
    </location>
</feature>
<keyword evidence="5" id="KW-0963">Cytoplasm</keyword>
<dbReference type="InterPro" id="IPR004384">
    <property type="entry name" value="RNA_MeTrfase_TrmJ/LasT"/>
</dbReference>
<keyword evidence="3" id="KW-0808">Transferase</keyword>
<evidence type="ECO:0000256" key="5">
    <source>
        <dbReference type="RuleBase" id="RU362024"/>
    </source>
</evidence>
<dbReference type="Pfam" id="PF00588">
    <property type="entry name" value="SpoU_methylase"/>
    <property type="match status" value="1"/>
</dbReference>
<dbReference type="CDD" id="cd18093">
    <property type="entry name" value="SpoU-like_TrmJ"/>
    <property type="match status" value="1"/>
</dbReference>
<comment type="subunit">
    <text evidence="5">Homodimer.</text>
</comment>
<dbReference type="GO" id="GO:0032259">
    <property type="term" value="P:methylation"/>
    <property type="evidence" value="ECO:0007669"/>
    <property type="project" value="UniProtKB-KW"/>
</dbReference>
<dbReference type="Gene3D" id="3.40.1280.10">
    <property type="match status" value="1"/>
</dbReference>
<evidence type="ECO:0000313" key="7">
    <source>
        <dbReference type="EMBL" id="MEK8090670.1"/>
    </source>
</evidence>
<dbReference type="GO" id="GO:0008168">
    <property type="term" value="F:methyltransferase activity"/>
    <property type="evidence" value="ECO:0007669"/>
    <property type="project" value="UniProtKB-KW"/>
</dbReference>
<keyword evidence="5" id="KW-0819">tRNA processing</keyword>
<reference evidence="7 8" key="1">
    <citation type="submission" date="2024-04" db="EMBL/GenBank/DDBJ databases">
        <authorList>
            <person name="Abashina T."/>
            <person name="Shaikin A."/>
        </authorList>
    </citation>
    <scope>NUCLEOTIDE SEQUENCE [LARGE SCALE GENOMIC DNA]</scope>
    <source>
        <strain evidence="7 8">AAFK</strain>
    </source>
</reference>
<comment type="function">
    <text evidence="5">Catalyzes the formation of 2'O-methylated cytidine (Cm32) or 2'O-methylated uridine (Um32) at position 32 in tRNA.</text>
</comment>
<dbReference type="PANTHER" id="PTHR42786:SF2">
    <property type="entry name" value="TRNA (CYTIDINE_URIDINE-2'-O-)-METHYLTRANSFERASE TRMJ"/>
    <property type="match status" value="1"/>
</dbReference>